<dbReference type="AlphaFoldDB" id="A0A4P9ZL94"/>
<dbReference type="PANTHER" id="PTHR48041:SF122">
    <property type="entry name" value="ABC TRANSPORTER DOMAIN-CONTAINING PROTEIN"/>
    <property type="match status" value="1"/>
</dbReference>
<accession>A0A4P9ZL94</accession>
<dbReference type="EMBL" id="ML003993">
    <property type="protein sequence ID" value="RKP33352.1"/>
    <property type="molecule type" value="Genomic_DNA"/>
</dbReference>
<evidence type="ECO:0000256" key="3">
    <source>
        <dbReference type="ARBA" id="ARBA00022692"/>
    </source>
</evidence>
<evidence type="ECO:0000256" key="2">
    <source>
        <dbReference type="ARBA" id="ARBA00022448"/>
    </source>
</evidence>
<dbReference type="STRING" id="215637.A0A4P9ZL94"/>
<evidence type="ECO:0000256" key="5">
    <source>
        <dbReference type="ARBA" id="ARBA00023136"/>
    </source>
</evidence>
<keyword evidence="2" id="KW-0813">Transport</keyword>
<evidence type="ECO:0000256" key="4">
    <source>
        <dbReference type="ARBA" id="ARBA00022989"/>
    </source>
</evidence>
<protein>
    <recommendedName>
        <fullName evidence="6">ABC transporter domain-containing protein</fullName>
    </recommendedName>
</protein>
<comment type="subcellular location">
    <subcellularLocation>
        <location evidence="1">Membrane</location>
        <topology evidence="1">Multi-pass membrane protein</topology>
    </subcellularLocation>
</comment>
<proteinExistence type="predicted"/>
<keyword evidence="5" id="KW-0472">Membrane</keyword>
<dbReference type="GO" id="GO:0005524">
    <property type="term" value="F:ATP binding"/>
    <property type="evidence" value="ECO:0007669"/>
    <property type="project" value="InterPro"/>
</dbReference>
<dbReference type="Gene3D" id="3.40.50.300">
    <property type="entry name" value="P-loop containing nucleotide triphosphate hydrolases"/>
    <property type="match status" value="1"/>
</dbReference>
<evidence type="ECO:0000256" key="1">
    <source>
        <dbReference type="ARBA" id="ARBA00004141"/>
    </source>
</evidence>
<dbReference type="InterPro" id="IPR027417">
    <property type="entry name" value="P-loop_NTPase"/>
</dbReference>
<dbReference type="GO" id="GO:0016020">
    <property type="term" value="C:membrane"/>
    <property type="evidence" value="ECO:0007669"/>
    <property type="project" value="UniProtKB-SubCell"/>
</dbReference>
<dbReference type="GO" id="GO:0042626">
    <property type="term" value="F:ATPase-coupled transmembrane transporter activity"/>
    <property type="evidence" value="ECO:0007669"/>
    <property type="project" value="TreeGrafter"/>
</dbReference>
<organism evidence="7 8">
    <name type="scientific">Dimargaris cristalligena</name>
    <dbReference type="NCBI Taxonomy" id="215637"/>
    <lineage>
        <taxon>Eukaryota</taxon>
        <taxon>Fungi</taxon>
        <taxon>Fungi incertae sedis</taxon>
        <taxon>Zoopagomycota</taxon>
        <taxon>Kickxellomycotina</taxon>
        <taxon>Dimargaritomycetes</taxon>
        <taxon>Dimargaritales</taxon>
        <taxon>Dimargaritaceae</taxon>
        <taxon>Dimargaris</taxon>
    </lineage>
</organism>
<dbReference type="SUPFAM" id="SSF52540">
    <property type="entry name" value="P-loop containing nucleoside triphosphate hydrolases"/>
    <property type="match status" value="1"/>
</dbReference>
<sequence>MTDSHHFSHASSTTGLDYQSVSVDDKDPASVKPSTGHGGLVWNNLEYQVPLATKGFRKVVEWCTLLNNVSGNVAPGEMVAIMGSSGAGKSTLLNALAGRLKTGKLKGQILYNGAKRNPHCYLSYVVSPRDLPWSSSPHIYNRAPHGDRLIP</sequence>
<evidence type="ECO:0000259" key="6">
    <source>
        <dbReference type="Pfam" id="PF00005"/>
    </source>
</evidence>
<reference evidence="8" key="1">
    <citation type="journal article" date="2018" name="Nat. Microbiol.">
        <title>Leveraging single-cell genomics to expand the fungal tree of life.</title>
        <authorList>
            <person name="Ahrendt S.R."/>
            <person name="Quandt C.A."/>
            <person name="Ciobanu D."/>
            <person name="Clum A."/>
            <person name="Salamov A."/>
            <person name="Andreopoulos B."/>
            <person name="Cheng J.F."/>
            <person name="Woyke T."/>
            <person name="Pelin A."/>
            <person name="Henrissat B."/>
            <person name="Reynolds N.K."/>
            <person name="Benny G.L."/>
            <person name="Smith M.E."/>
            <person name="James T.Y."/>
            <person name="Grigoriev I.V."/>
        </authorList>
    </citation>
    <scope>NUCLEOTIDE SEQUENCE [LARGE SCALE GENOMIC DNA]</scope>
    <source>
        <strain evidence="8">RSA 468</strain>
    </source>
</reference>
<dbReference type="InterPro" id="IPR050352">
    <property type="entry name" value="ABCG_transporters"/>
</dbReference>
<name>A0A4P9ZL94_9FUNG</name>
<keyword evidence="8" id="KW-1185">Reference proteome</keyword>
<dbReference type="GO" id="GO:0016887">
    <property type="term" value="F:ATP hydrolysis activity"/>
    <property type="evidence" value="ECO:0007669"/>
    <property type="project" value="InterPro"/>
</dbReference>
<keyword evidence="3" id="KW-0812">Transmembrane</keyword>
<dbReference type="Proteomes" id="UP000268162">
    <property type="component" value="Unassembled WGS sequence"/>
</dbReference>
<dbReference type="PANTHER" id="PTHR48041">
    <property type="entry name" value="ABC TRANSPORTER G FAMILY MEMBER 28"/>
    <property type="match status" value="1"/>
</dbReference>
<feature type="domain" description="ABC transporter" evidence="6">
    <location>
        <begin position="66"/>
        <end position="116"/>
    </location>
</feature>
<evidence type="ECO:0000313" key="7">
    <source>
        <dbReference type="EMBL" id="RKP33352.1"/>
    </source>
</evidence>
<gene>
    <name evidence="7" type="ORF">BJ085DRAFT_35458</name>
</gene>
<dbReference type="InterPro" id="IPR003439">
    <property type="entry name" value="ABC_transporter-like_ATP-bd"/>
</dbReference>
<evidence type="ECO:0000313" key="8">
    <source>
        <dbReference type="Proteomes" id="UP000268162"/>
    </source>
</evidence>
<dbReference type="Pfam" id="PF00005">
    <property type="entry name" value="ABC_tran"/>
    <property type="match status" value="1"/>
</dbReference>
<keyword evidence="4" id="KW-1133">Transmembrane helix</keyword>